<sequence length="318" mass="35113">MRFIRRAETWDFNIDHYLNRIIPPSPLHTLPVPISRFLGYRKQQKPDVGNVLGALYSFVGAFCGLAVVAAIFNNDWSIQARHPPALIASFGASAVLEYNVIRSPLGQPRNAFLGHTFSALIGVGITKLFLFHPEFERIRWIAGAISCGIASAVMLLTGTVHPPGGASAVLAATSPDITDMGWYFVALVMFGTTMMLIVGLLINNLQRQFPMYWWSPLDVGPKRKKTVEEGVMSNVKIQLDSTGDVAHERKNVIYISAREVVLPKDLMLNQEEAKLLESLKGRIGDLELTRHAETARSSTEDTIVSSHLADNDVLTAYP</sequence>
<dbReference type="Proteomes" id="UP000799753">
    <property type="component" value="Unassembled WGS sequence"/>
</dbReference>
<evidence type="ECO:0000259" key="2">
    <source>
        <dbReference type="Pfam" id="PF04982"/>
    </source>
</evidence>
<keyword evidence="1" id="KW-0812">Transmembrane</keyword>
<dbReference type="PANTHER" id="PTHR33741">
    <property type="entry name" value="TRANSMEMBRANE PROTEIN DDB_G0269096-RELATED"/>
    <property type="match status" value="1"/>
</dbReference>
<keyword evidence="1" id="KW-0472">Membrane</keyword>
<evidence type="ECO:0000313" key="4">
    <source>
        <dbReference type="Proteomes" id="UP000799753"/>
    </source>
</evidence>
<keyword evidence="1" id="KW-1133">Transmembrane helix</keyword>
<reference evidence="3" key="1">
    <citation type="journal article" date="2020" name="Stud. Mycol.">
        <title>101 Dothideomycetes genomes: a test case for predicting lifestyles and emergence of pathogens.</title>
        <authorList>
            <person name="Haridas S."/>
            <person name="Albert R."/>
            <person name="Binder M."/>
            <person name="Bloem J."/>
            <person name="Labutti K."/>
            <person name="Salamov A."/>
            <person name="Andreopoulos B."/>
            <person name="Baker S."/>
            <person name="Barry K."/>
            <person name="Bills G."/>
            <person name="Bluhm B."/>
            <person name="Cannon C."/>
            <person name="Castanera R."/>
            <person name="Culley D."/>
            <person name="Daum C."/>
            <person name="Ezra D."/>
            <person name="Gonzalez J."/>
            <person name="Henrissat B."/>
            <person name="Kuo A."/>
            <person name="Liang C."/>
            <person name="Lipzen A."/>
            <person name="Lutzoni F."/>
            <person name="Magnuson J."/>
            <person name="Mondo S."/>
            <person name="Nolan M."/>
            <person name="Ohm R."/>
            <person name="Pangilinan J."/>
            <person name="Park H.-J."/>
            <person name="Ramirez L."/>
            <person name="Alfaro M."/>
            <person name="Sun H."/>
            <person name="Tritt A."/>
            <person name="Yoshinaga Y."/>
            <person name="Zwiers L.-H."/>
            <person name="Turgeon B."/>
            <person name="Goodwin S."/>
            <person name="Spatafora J."/>
            <person name="Crous P."/>
            <person name="Grigoriev I."/>
        </authorList>
    </citation>
    <scope>NUCLEOTIDE SEQUENCE</scope>
    <source>
        <strain evidence="3">CBS 473.64</strain>
    </source>
</reference>
<name>A0A6A6RV35_9PLEO</name>
<accession>A0A6A6RV35</accession>
<feature type="transmembrane region" description="Helical" evidence="1">
    <location>
        <begin position="180"/>
        <end position="202"/>
    </location>
</feature>
<dbReference type="OrthoDB" id="2016548at2759"/>
<protein>
    <submittedName>
        <fullName evidence="3">HPP family protein</fullName>
    </submittedName>
</protein>
<proteinExistence type="predicted"/>
<evidence type="ECO:0000256" key="1">
    <source>
        <dbReference type="SAM" id="Phobius"/>
    </source>
</evidence>
<dbReference type="AlphaFoldDB" id="A0A6A6RV35"/>
<organism evidence="3 4">
    <name type="scientific">Massarina eburnea CBS 473.64</name>
    <dbReference type="NCBI Taxonomy" id="1395130"/>
    <lineage>
        <taxon>Eukaryota</taxon>
        <taxon>Fungi</taxon>
        <taxon>Dikarya</taxon>
        <taxon>Ascomycota</taxon>
        <taxon>Pezizomycotina</taxon>
        <taxon>Dothideomycetes</taxon>
        <taxon>Pleosporomycetidae</taxon>
        <taxon>Pleosporales</taxon>
        <taxon>Massarineae</taxon>
        <taxon>Massarinaceae</taxon>
        <taxon>Massarina</taxon>
    </lineage>
</organism>
<gene>
    <name evidence="3" type="ORF">P280DRAFT_404183</name>
</gene>
<dbReference type="EMBL" id="MU006788">
    <property type="protein sequence ID" value="KAF2638872.1"/>
    <property type="molecule type" value="Genomic_DNA"/>
</dbReference>
<keyword evidence="4" id="KW-1185">Reference proteome</keyword>
<dbReference type="InterPro" id="IPR058581">
    <property type="entry name" value="TM_HPP"/>
</dbReference>
<feature type="transmembrane region" description="Helical" evidence="1">
    <location>
        <begin position="51"/>
        <end position="72"/>
    </location>
</feature>
<feature type="transmembrane region" description="Helical" evidence="1">
    <location>
        <begin position="112"/>
        <end position="131"/>
    </location>
</feature>
<feature type="domain" description="HPP transmembrane region" evidence="2">
    <location>
        <begin position="49"/>
        <end position="210"/>
    </location>
</feature>
<dbReference type="InterPro" id="IPR007065">
    <property type="entry name" value="HPP"/>
</dbReference>
<feature type="transmembrane region" description="Helical" evidence="1">
    <location>
        <begin position="138"/>
        <end position="160"/>
    </location>
</feature>
<dbReference type="PANTHER" id="PTHR33741:SF5">
    <property type="entry name" value="TRANSMEMBRANE PROTEIN DDB_G0269096-RELATED"/>
    <property type="match status" value="1"/>
</dbReference>
<dbReference type="Pfam" id="PF04982">
    <property type="entry name" value="TM_HPP"/>
    <property type="match status" value="1"/>
</dbReference>
<evidence type="ECO:0000313" key="3">
    <source>
        <dbReference type="EMBL" id="KAF2638872.1"/>
    </source>
</evidence>